<dbReference type="InterPro" id="IPR011527">
    <property type="entry name" value="ABC1_TM_dom"/>
</dbReference>
<evidence type="ECO:0000256" key="4">
    <source>
        <dbReference type="ARBA" id="ARBA00022519"/>
    </source>
</evidence>
<dbReference type="PANTHER" id="PTHR24221">
    <property type="entry name" value="ATP-BINDING CASSETTE SUB-FAMILY B"/>
    <property type="match status" value="1"/>
</dbReference>
<gene>
    <name evidence="14" type="ORF">GYA93_09475</name>
</gene>
<dbReference type="SMART" id="SM00382">
    <property type="entry name" value="AAA"/>
    <property type="match status" value="1"/>
</dbReference>
<dbReference type="PROSITE" id="PS50893">
    <property type="entry name" value="ABC_TRANSPORTER_2"/>
    <property type="match status" value="1"/>
</dbReference>
<dbReference type="GO" id="GO:0034040">
    <property type="term" value="F:ATPase-coupled lipid transmembrane transporter activity"/>
    <property type="evidence" value="ECO:0007669"/>
    <property type="project" value="TreeGrafter"/>
</dbReference>
<dbReference type="SUPFAM" id="SSF90123">
    <property type="entry name" value="ABC transporter transmembrane region"/>
    <property type="match status" value="1"/>
</dbReference>
<feature type="transmembrane region" description="Helical" evidence="11">
    <location>
        <begin position="246"/>
        <end position="271"/>
    </location>
</feature>
<dbReference type="Pfam" id="PF00664">
    <property type="entry name" value="ABC_membrane"/>
    <property type="match status" value="1"/>
</dbReference>
<evidence type="ECO:0000256" key="11">
    <source>
        <dbReference type="SAM" id="Phobius"/>
    </source>
</evidence>
<evidence type="ECO:0000256" key="8">
    <source>
        <dbReference type="ARBA" id="ARBA00022989"/>
    </source>
</evidence>
<evidence type="ECO:0000256" key="5">
    <source>
        <dbReference type="ARBA" id="ARBA00022692"/>
    </source>
</evidence>
<dbReference type="PROSITE" id="PS50929">
    <property type="entry name" value="ABC_TM1F"/>
    <property type="match status" value="1"/>
</dbReference>
<dbReference type="Pfam" id="PF00005">
    <property type="entry name" value="ABC_tran"/>
    <property type="match status" value="1"/>
</dbReference>
<feature type="transmembrane region" description="Helical" evidence="11">
    <location>
        <begin position="144"/>
        <end position="160"/>
    </location>
</feature>
<evidence type="ECO:0000259" key="13">
    <source>
        <dbReference type="PROSITE" id="PS50929"/>
    </source>
</evidence>
<keyword evidence="15" id="KW-1185">Reference proteome</keyword>
<dbReference type="GO" id="GO:0016887">
    <property type="term" value="F:ATP hydrolysis activity"/>
    <property type="evidence" value="ECO:0007669"/>
    <property type="project" value="InterPro"/>
</dbReference>
<dbReference type="GO" id="GO:0140359">
    <property type="term" value="F:ABC-type transporter activity"/>
    <property type="evidence" value="ECO:0007669"/>
    <property type="project" value="InterPro"/>
</dbReference>
<evidence type="ECO:0000256" key="6">
    <source>
        <dbReference type="ARBA" id="ARBA00022741"/>
    </source>
</evidence>
<organism evidence="14 15">
    <name type="scientific">Gordonia desulfuricans</name>
    <dbReference type="NCBI Taxonomy" id="89051"/>
    <lineage>
        <taxon>Bacteria</taxon>
        <taxon>Bacillati</taxon>
        <taxon>Actinomycetota</taxon>
        <taxon>Actinomycetes</taxon>
        <taxon>Mycobacteriales</taxon>
        <taxon>Gordoniaceae</taxon>
        <taxon>Gordonia</taxon>
    </lineage>
</organism>
<dbReference type="Proteomes" id="UP000466307">
    <property type="component" value="Unassembled WGS sequence"/>
</dbReference>
<comment type="caution">
    <text evidence="14">The sequence shown here is derived from an EMBL/GenBank/DDBJ whole genome shotgun (WGS) entry which is preliminary data.</text>
</comment>
<dbReference type="InterPro" id="IPR039421">
    <property type="entry name" value="Type_1_exporter"/>
</dbReference>
<dbReference type="PROSITE" id="PS00211">
    <property type="entry name" value="ABC_TRANSPORTER_1"/>
    <property type="match status" value="1"/>
</dbReference>
<dbReference type="InterPro" id="IPR003439">
    <property type="entry name" value="ABC_transporter-like_ATP-bd"/>
</dbReference>
<keyword evidence="6" id="KW-0547">Nucleotide-binding</keyword>
<proteinExistence type="inferred from homology"/>
<comment type="subcellular location">
    <subcellularLocation>
        <location evidence="1">Cell inner membrane</location>
        <topology evidence="1">Multi-pass membrane protein</topology>
    </subcellularLocation>
</comment>
<keyword evidence="7 14" id="KW-0067">ATP-binding</keyword>
<comment type="similarity">
    <text evidence="10">Belongs to the ABC transporter superfamily. Siderophore-Fe(3+) uptake transporter (SIUT) (TC 3.A.1.21) family.</text>
</comment>
<dbReference type="GO" id="GO:0005886">
    <property type="term" value="C:plasma membrane"/>
    <property type="evidence" value="ECO:0007669"/>
    <property type="project" value="UniProtKB-SubCell"/>
</dbReference>
<evidence type="ECO:0000259" key="12">
    <source>
        <dbReference type="PROSITE" id="PS50893"/>
    </source>
</evidence>
<dbReference type="Gene3D" id="3.40.50.300">
    <property type="entry name" value="P-loop containing nucleotide triphosphate hydrolases"/>
    <property type="match status" value="1"/>
</dbReference>
<dbReference type="Gene3D" id="1.20.1560.10">
    <property type="entry name" value="ABC transporter type 1, transmembrane domain"/>
    <property type="match status" value="1"/>
</dbReference>
<dbReference type="SUPFAM" id="SSF52540">
    <property type="entry name" value="P-loop containing nucleoside triphosphate hydrolases"/>
    <property type="match status" value="1"/>
</dbReference>
<keyword evidence="3" id="KW-1003">Cell membrane</keyword>
<dbReference type="InterPro" id="IPR027417">
    <property type="entry name" value="P-loop_NTPase"/>
</dbReference>
<protein>
    <submittedName>
        <fullName evidence="14">ABC transporter ATP-binding protein</fullName>
    </submittedName>
</protein>
<dbReference type="AlphaFoldDB" id="A0A7K3LNJ4"/>
<evidence type="ECO:0000256" key="10">
    <source>
        <dbReference type="ARBA" id="ARBA00023455"/>
    </source>
</evidence>
<feature type="transmembrane region" description="Helical" evidence="11">
    <location>
        <begin position="63"/>
        <end position="81"/>
    </location>
</feature>
<evidence type="ECO:0000256" key="9">
    <source>
        <dbReference type="ARBA" id="ARBA00023136"/>
    </source>
</evidence>
<dbReference type="PANTHER" id="PTHR24221:SF397">
    <property type="entry name" value="ABC TRANSPORTER, ATP-BINDING TRANSMEMBRANE PROTEIN"/>
    <property type="match status" value="1"/>
</dbReference>
<feature type="transmembrane region" description="Helical" evidence="11">
    <location>
        <begin position="166"/>
        <end position="186"/>
    </location>
</feature>
<evidence type="ECO:0000256" key="3">
    <source>
        <dbReference type="ARBA" id="ARBA00022475"/>
    </source>
</evidence>
<dbReference type="InterPro" id="IPR036640">
    <property type="entry name" value="ABC1_TM_sf"/>
</dbReference>
<keyword evidence="5 11" id="KW-0812">Transmembrane</keyword>
<keyword evidence="4" id="KW-0997">Cell inner membrane</keyword>
<dbReference type="FunFam" id="3.40.50.300:FF:000221">
    <property type="entry name" value="Multidrug ABC transporter ATP-binding protein"/>
    <property type="match status" value="1"/>
</dbReference>
<evidence type="ECO:0000256" key="7">
    <source>
        <dbReference type="ARBA" id="ARBA00022840"/>
    </source>
</evidence>
<evidence type="ECO:0000256" key="1">
    <source>
        <dbReference type="ARBA" id="ARBA00004429"/>
    </source>
</evidence>
<keyword evidence="8 11" id="KW-1133">Transmembrane helix</keyword>
<accession>A0A7K3LNJ4</accession>
<sequence>MNLPLIDIVPRMQRMISHPERMRPAIAAAVGVGLVDGAALAALLPTISTLAQGTPVWGFGLAGWLWILGILSAAAFGLNYITQYTNYAVALDFLRSLHRLVGDQVARQPLGWFARPLAGALSRMVSTELMSAGEIFAHMFGPLVSRRTATVVIVVAAWFWDPLLGLVLTISIPVFVLITLASTALMRRGREMHEPTENALANQVVEYVQCQGAIRSCGRSDDFGPLDDALAAAHTAKTRALWIETVGLLLSGMVTQGVIVVLITLTGSLAIDGSLQPIPALAFISLALRFTSTLSEITTGAMALESRRPLLDQLDGVLTAVPLPEPEDAAALPAPGTVEFVDVGFTYSPASPPMLHDVSFTVEAGTMVALVGPSGSGKSTIARAICRFYDVAGGQVLVGGRPVTEQTTEQLMAQLSMVFQDVYLFDDTLEANVAVGRADATPGEIRAAADIAGVTEIAERLPDGWSARVGEGGRGLSGGERQRVAIARALLKDAPIVVLDEATSALDVENEANIVAAVEKLRERATVVVIAHRLATIARADTIIALDATGGIEAQGTHAELLEADGTYARFWHRLQSAQGWQLTEAGR</sequence>
<dbReference type="RefSeq" id="WP_059036509.1">
    <property type="nucleotide sequence ID" value="NZ_JAADZU010000024.1"/>
</dbReference>
<dbReference type="EMBL" id="JAADZU010000024">
    <property type="protein sequence ID" value="NDK89806.1"/>
    <property type="molecule type" value="Genomic_DNA"/>
</dbReference>
<name>A0A7K3LNJ4_9ACTN</name>
<evidence type="ECO:0000313" key="14">
    <source>
        <dbReference type="EMBL" id="NDK89806.1"/>
    </source>
</evidence>
<dbReference type="GO" id="GO:0005524">
    <property type="term" value="F:ATP binding"/>
    <property type="evidence" value="ECO:0007669"/>
    <property type="project" value="UniProtKB-KW"/>
</dbReference>
<keyword evidence="9 11" id="KW-0472">Membrane</keyword>
<reference evidence="14 15" key="1">
    <citation type="submission" date="2020-01" db="EMBL/GenBank/DDBJ databases">
        <title>Investigation of new actinobacteria for the biodesulphurisation of diesel fuel.</title>
        <authorList>
            <person name="Athi Narayanan S.M."/>
        </authorList>
    </citation>
    <scope>NUCLEOTIDE SEQUENCE [LARGE SCALE GENOMIC DNA]</scope>
    <source>
        <strain evidence="14 15">213E</strain>
    </source>
</reference>
<evidence type="ECO:0000256" key="2">
    <source>
        <dbReference type="ARBA" id="ARBA00022448"/>
    </source>
</evidence>
<dbReference type="InterPro" id="IPR003593">
    <property type="entry name" value="AAA+_ATPase"/>
</dbReference>
<dbReference type="InterPro" id="IPR017871">
    <property type="entry name" value="ABC_transporter-like_CS"/>
</dbReference>
<feature type="domain" description="ABC transmembrane type-1" evidence="13">
    <location>
        <begin position="25"/>
        <end position="306"/>
    </location>
</feature>
<feature type="domain" description="ABC transporter" evidence="12">
    <location>
        <begin position="338"/>
        <end position="574"/>
    </location>
</feature>
<keyword evidence="2" id="KW-0813">Transport</keyword>
<evidence type="ECO:0000313" key="15">
    <source>
        <dbReference type="Proteomes" id="UP000466307"/>
    </source>
</evidence>